<dbReference type="FunFam" id="3.30.565.10:FF:000006">
    <property type="entry name" value="Sensor histidine kinase WalK"/>
    <property type="match status" value="1"/>
</dbReference>
<dbReference type="InterPro" id="IPR038318">
    <property type="entry name" value="KdpD_sf"/>
</dbReference>
<dbReference type="GO" id="GO:0005524">
    <property type="term" value="F:ATP binding"/>
    <property type="evidence" value="ECO:0007669"/>
    <property type="project" value="UniProtKB-KW"/>
</dbReference>
<comment type="subcellular location">
    <subcellularLocation>
        <location evidence="2">Cell inner membrane</location>
        <topology evidence="2">Multi-pass membrane protein</topology>
    </subcellularLocation>
</comment>
<keyword evidence="9" id="KW-0067">ATP-binding</keyword>
<dbReference type="InterPro" id="IPR035965">
    <property type="entry name" value="PAS-like_dom_sf"/>
</dbReference>
<evidence type="ECO:0000259" key="17">
    <source>
        <dbReference type="PROSITE" id="PS50113"/>
    </source>
</evidence>
<organism evidence="18 19">
    <name type="scientific">Hydrogenophaga aromaticivorans</name>
    <dbReference type="NCBI Taxonomy" id="2610898"/>
    <lineage>
        <taxon>Bacteria</taxon>
        <taxon>Pseudomonadati</taxon>
        <taxon>Pseudomonadota</taxon>
        <taxon>Betaproteobacteria</taxon>
        <taxon>Burkholderiales</taxon>
        <taxon>Comamonadaceae</taxon>
        <taxon>Hydrogenophaga</taxon>
    </lineage>
</organism>
<dbReference type="EC" id="2.7.13.3" evidence="3"/>
<dbReference type="CDD" id="cd00082">
    <property type="entry name" value="HisKA"/>
    <property type="match status" value="1"/>
</dbReference>
<dbReference type="GO" id="GO:0000155">
    <property type="term" value="F:phosphorelay sensor kinase activity"/>
    <property type="evidence" value="ECO:0007669"/>
    <property type="project" value="InterPro"/>
</dbReference>
<dbReference type="PROSITE" id="PS50109">
    <property type="entry name" value="HIS_KIN"/>
    <property type="match status" value="1"/>
</dbReference>
<dbReference type="EMBL" id="VYGV01000007">
    <property type="protein sequence ID" value="NWF45863.1"/>
    <property type="molecule type" value="Genomic_DNA"/>
</dbReference>
<dbReference type="PRINTS" id="PR00344">
    <property type="entry name" value="BCTRLSENSOR"/>
</dbReference>
<dbReference type="Pfam" id="PF02518">
    <property type="entry name" value="HATPase_c"/>
    <property type="match status" value="1"/>
</dbReference>
<dbReference type="GO" id="GO:0030295">
    <property type="term" value="F:protein kinase activator activity"/>
    <property type="evidence" value="ECO:0007669"/>
    <property type="project" value="TreeGrafter"/>
</dbReference>
<dbReference type="PANTHER" id="PTHR42878">
    <property type="entry name" value="TWO-COMPONENT HISTIDINE KINASE"/>
    <property type="match status" value="1"/>
</dbReference>
<dbReference type="SUPFAM" id="SSF55785">
    <property type="entry name" value="PYP-like sensor domain (PAS domain)"/>
    <property type="match status" value="2"/>
</dbReference>
<keyword evidence="10 14" id="KW-1133">Transmembrane helix</keyword>
<feature type="domain" description="PAC" evidence="17">
    <location>
        <begin position="358"/>
        <end position="411"/>
    </location>
</feature>
<keyword evidence="6 14" id="KW-0812">Transmembrane</keyword>
<dbReference type="InterPro" id="IPR001610">
    <property type="entry name" value="PAC"/>
</dbReference>
<dbReference type="PANTHER" id="PTHR42878:SF15">
    <property type="entry name" value="BACTERIOPHYTOCHROME"/>
    <property type="match status" value="1"/>
</dbReference>
<keyword evidence="8" id="KW-0418">Kinase</keyword>
<proteinExistence type="predicted"/>
<dbReference type="InterPro" id="IPR004358">
    <property type="entry name" value="Sig_transdc_His_kin-like_C"/>
</dbReference>
<feature type="domain" description="PAC" evidence="17">
    <location>
        <begin position="234"/>
        <end position="286"/>
    </location>
</feature>
<dbReference type="Gene3D" id="1.10.287.130">
    <property type="match status" value="1"/>
</dbReference>
<dbReference type="InterPro" id="IPR036890">
    <property type="entry name" value="HATPase_C_sf"/>
</dbReference>
<dbReference type="SMART" id="SM00388">
    <property type="entry name" value="HisKA"/>
    <property type="match status" value="1"/>
</dbReference>
<evidence type="ECO:0000256" key="6">
    <source>
        <dbReference type="ARBA" id="ARBA00022692"/>
    </source>
</evidence>
<evidence type="ECO:0000256" key="9">
    <source>
        <dbReference type="ARBA" id="ARBA00022840"/>
    </source>
</evidence>
<keyword evidence="13" id="KW-0175">Coiled coil</keyword>
<dbReference type="InterPro" id="IPR036097">
    <property type="entry name" value="HisK_dim/P_sf"/>
</dbReference>
<dbReference type="InterPro" id="IPR000014">
    <property type="entry name" value="PAS"/>
</dbReference>
<dbReference type="InterPro" id="IPR050351">
    <property type="entry name" value="BphY/WalK/GraS-like"/>
</dbReference>
<dbReference type="InterPro" id="IPR003594">
    <property type="entry name" value="HATPase_dom"/>
</dbReference>
<evidence type="ECO:0000256" key="10">
    <source>
        <dbReference type="ARBA" id="ARBA00022989"/>
    </source>
</evidence>
<protein>
    <recommendedName>
        <fullName evidence="3">histidine kinase</fullName>
        <ecNumber evidence="3">2.7.13.3</ecNumber>
    </recommendedName>
</protein>
<evidence type="ECO:0000256" key="11">
    <source>
        <dbReference type="ARBA" id="ARBA00023012"/>
    </source>
</evidence>
<comment type="caution">
    <text evidence="18">The sequence shown here is derived from an EMBL/GenBank/DDBJ whole genome shotgun (WGS) entry which is preliminary data.</text>
</comment>
<feature type="coiled-coil region" evidence="13">
    <location>
        <begin position="402"/>
        <end position="433"/>
    </location>
</feature>
<dbReference type="AlphaFoldDB" id="A0A7Y8GWY0"/>
<dbReference type="CDD" id="cd00130">
    <property type="entry name" value="PAS"/>
    <property type="match status" value="2"/>
</dbReference>
<keyword evidence="7" id="KW-0547">Nucleotide-binding</keyword>
<dbReference type="InterPro" id="IPR000700">
    <property type="entry name" value="PAS-assoc_C"/>
</dbReference>
<dbReference type="NCBIfam" id="TIGR00229">
    <property type="entry name" value="sensory_box"/>
    <property type="match status" value="2"/>
</dbReference>
<feature type="domain" description="PAS" evidence="16">
    <location>
        <begin position="160"/>
        <end position="230"/>
    </location>
</feature>
<dbReference type="InterPro" id="IPR013655">
    <property type="entry name" value="PAS_fold_3"/>
</dbReference>
<dbReference type="Pfam" id="PF13493">
    <property type="entry name" value="DUF4118"/>
    <property type="match status" value="1"/>
</dbReference>
<feature type="transmembrane region" description="Helical" evidence="14">
    <location>
        <begin position="76"/>
        <end position="103"/>
    </location>
</feature>
<comment type="catalytic activity">
    <reaction evidence="1">
        <text>ATP + protein L-histidine = ADP + protein N-phospho-L-histidine.</text>
        <dbReference type="EC" id="2.7.13.3"/>
    </reaction>
</comment>
<keyword evidence="4" id="KW-0597">Phosphoprotein</keyword>
<evidence type="ECO:0000256" key="12">
    <source>
        <dbReference type="ARBA" id="ARBA00023136"/>
    </source>
</evidence>
<feature type="transmembrane region" description="Helical" evidence="14">
    <location>
        <begin position="123"/>
        <end position="143"/>
    </location>
</feature>
<feature type="domain" description="Histidine kinase" evidence="15">
    <location>
        <begin position="440"/>
        <end position="653"/>
    </location>
</feature>
<dbReference type="Pfam" id="PF08447">
    <property type="entry name" value="PAS_3"/>
    <property type="match status" value="2"/>
</dbReference>
<evidence type="ECO:0000256" key="8">
    <source>
        <dbReference type="ARBA" id="ARBA00022777"/>
    </source>
</evidence>
<sequence>MYRTLAPAHPTHFMTIPASSATPPIAASSWQRLLDWEPQSRSAWQRFTVAILLTLLAAWLRVALAPAESGGRFITLSLAAALAALYGGFSAGMLSTLLGMVLINFFLVKPYLSFAFDNPGEAFWLNLWHLLTQLVVVGAIWLMQQRNQHLREASELARISQQRFLDTFEHASAGISHVALDGRLLRVNETFCRMVGYTADELLSMRFQDLTHPGDIDPDEKFIKQALAGTRDSYALEKRYIHKDGHTVWAHLTVALMRRQAGLPDYFISVVQDISNVKAADEAVRTNERLMRQAQALAGFASWEADIAADRFRALSGSFQRLGLPGAELTGAELHSFTHPKDQQRLVQEWMDAVKNTGAYNSTYRARIDGTDRWFSVRAEFERDAEGRAVRAFGVTQDITERKRAEHQVRRLNTSLEQRIQERTRDLKAAYDELESYSYAVAHDLRSPLRIINGFAQALDEDNPALDDTSRNHLQRIMGASKKMGLLIDGLLQLSQIGRGEVTCQPVNLSAIATRLLEELTAESPQRSVSWSVEPDLHASADPSLVDALLQNLLHNAWKYTATTPQAHIRVFAREADGQTHFCVSDNGAGFDMSRADKLFQPFQRLHQPHEFSGLGIGLATAQRIVQRHGGVLQAEGAPGQGATFCFTLPGEASPDSLP</sequence>
<name>A0A7Y8GWY0_9BURK</name>
<dbReference type="SMART" id="SM00091">
    <property type="entry name" value="PAS"/>
    <property type="match status" value="2"/>
</dbReference>
<keyword evidence="19" id="KW-1185">Reference proteome</keyword>
<evidence type="ECO:0000313" key="19">
    <source>
        <dbReference type="Proteomes" id="UP000545507"/>
    </source>
</evidence>
<dbReference type="SMART" id="SM00387">
    <property type="entry name" value="HATPase_c"/>
    <property type="match status" value="1"/>
</dbReference>
<evidence type="ECO:0000256" key="7">
    <source>
        <dbReference type="ARBA" id="ARBA00022741"/>
    </source>
</evidence>
<dbReference type="InterPro" id="IPR005467">
    <property type="entry name" value="His_kinase_dom"/>
</dbReference>
<keyword evidence="12 14" id="KW-0472">Membrane</keyword>
<dbReference type="Gene3D" id="3.30.450.20">
    <property type="entry name" value="PAS domain"/>
    <property type="match status" value="2"/>
</dbReference>
<evidence type="ECO:0000259" key="15">
    <source>
        <dbReference type="PROSITE" id="PS50109"/>
    </source>
</evidence>
<dbReference type="Proteomes" id="UP000545507">
    <property type="component" value="Unassembled WGS sequence"/>
</dbReference>
<dbReference type="GO" id="GO:0000156">
    <property type="term" value="F:phosphorelay response regulator activity"/>
    <property type="evidence" value="ECO:0007669"/>
    <property type="project" value="TreeGrafter"/>
</dbReference>
<evidence type="ECO:0000256" key="1">
    <source>
        <dbReference type="ARBA" id="ARBA00000085"/>
    </source>
</evidence>
<dbReference type="SUPFAM" id="SSF47384">
    <property type="entry name" value="Homodimeric domain of signal transducing histidine kinase"/>
    <property type="match status" value="1"/>
</dbReference>
<feature type="transmembrane region" description="Helical" evidence="14">
    <location>
        <begin position="43"/>
        <end position="64"/>
    </location>
</feature>
<dbReference type="SMART" id="SM00086">
    <property type="entry name" value="PAC"/>
    <property type="match status" value="2"/>
</dbReference>
<evidence type="ECO:0000256" key="14">
    <source>
        <dbReference type="SAM" id="Phobius"/>
    </source>
</evidence>
<dbReference type="PROSITE" id="PS50113">
    <property type="entry name" value="PAC"/>
    <property type="match status" value="2"/>
</dbReference>
<dbReference type="Gene3D" id="1.20.120.620">
    <property type="entry name" value="Backbone structure of the membrane domain of e. Coli histidine kinase receptor kdpd"/>
    <property type="match status" value="1"/>
</dbReference>
<dbReference type="Pfam" id="PF00512">
    <property type="entry name" value="HisKA"/>
    <property type="match status" value="1"/>
</dbReference>
<keyword evidence="5" id="KW-0808">Transferase</keyword>
<dbReference type="PROSITE" id="PS50112">
    <property type="entry name" value="PAS"/>
    <property type="match status" value="1"/>
</dbReference>
<dbReference type="SUPFAM" id="SSF55874">
    <property type="entry name" value="ATPase domain of HSP90 chaperone/DNA topoisomerase II/histidine kinase"/>
    <property type="match status" value="1"/>
</dbReference>
<accession>A0A7Y8GWY0</accession>
<evidence type="ECO:0000256" key="3">
    <source>
        <dbReference type="ARBA" id="ARBA00012438"/>
    </source>
</evidence>
<dbReference type="RefSeq" id="WP_218179432.1">
    <property type="nucleotide sequence ID" value="NZ_VYGV01000007.1"/>
</dbReference>
<evidence type="ECO:0000259" key="16">
    <source>
        <dbReference type="PROSITE" id="PS50112"/>
    </source>
</evidence>
<dbReference type="InterPro" id="IPR003661">
    <property type="entry name" value="HisK_dim/P_dom"/>
</dbReference>
<keyword evidence="11" id="KW-0902">Two-component regulatory system</keyword>
<gene>
    <name evidence="18" type="ORF">F3K02_11470</name>
</gene>
<evidence type="ECO:0000256" key="13">
    <source>
        <dbReference type="SAM" id="Coils"/>
    </source>
</evidence>
<evidence type="ECO:0000256" key="2">
    <source>
        <dbReference type="ARBA" id="ARBA00004429"/>
    </source>
</evidence>
<dbReference type="GO" id="GO:0005886">
    <property type="term" value="C:plasma membrane"/>
    <property type="evidence" value="ECO:0007669"/>
    <property type="project" value="UniProtKB-SubCell"/>
</dbReference>
<dbReference type="GO" id="GO:0007234">
    <property type="term" value="P:osmosensory signaling via phosphorelay pathway"/>
    <property type="evidence" value="ECO:0007669"/>
    <property type="project" value="TreeGrafter"/>
</dbReference>
<reference evidence="18 19" key="1">
    <citation type="submission" date="2019-09" db="EMBL/GenBank/DDBJ databases">
        <title>Hydrogenophaga aromatica sp. nov., isolated from a para-xylene-degrading enrichment culture.</title>
        <authorList>
            <person name="Tancsics A."/>
            <person name="Banerjee S."/>
        </authorList>
    </citation>
    <scope>NUCLEOTIDE SEQUENCE [LARGE SCALE GENOMIC DNA]</scope>
    <source>
        <strain evidence="18 19">D2P1</strain>
    </source>
</reference>
<dbReference type="InterPro" id="IPR025201">
    <property type="entry name" value="KdpD_TM"/>
</dbReference>
<dbReference type="Gene3D" id="3.30.565.10">
    <property type="entry name" value="Histidine kinase-like ATPase, C-terminal domain"/>
    <property type="match status" value="1"/>
</dbReference>
<evidence type="ECO:0000256" key="4">
    <source>
        <dbReference type="ARBA" id="ARBA00022553"/>
    </source>
</evidence>
<evidence type="ECO:0000313" key="18">
    <source>
        <dbReference type="EMBL" id="NWF45863.1"/>
    </source>
</evidence>
<evidence type="ECO:0000256" key="5">
    <source>
        <dbReference type="ARBA" id="ARBA00022679"/>
    </source>
</evidence>